<dbReference type="PANTHER" id="PTHR21599">
    <property type="entry name" value="GLYCERATE KINASE"/>
    <property type="match status" value="1"/>
</dbReference>
<gene>
    <name evidence="5" type="ORF">SAMN05216378_5920</name>
</gene>
<dbReference type="InterPro" id="IPR018193">
    <property type="entry name" value="Glyc_kinase_flavodox-like_fold"/>
</dbReference>
<evidence type="ECO:0000256" key="2">
    <source>
        <dbReference type="ARBA" id="ARBA00022679"/>
    </source>
</evidence>
<dbReference type="SUPFAM" id="SSF110738">
    <property type="entry name" value="Glycerate kinase I"/>
    <property type="match status" value="1"/>
</dbReference>
<keyword evidence="6" id="KW-1185">Reference proteome</keyword>
<dbReference type="PANTHER" id="PTHR21599:SF0">
    <property type="entry name" value="GLYCERATE KINASE"/>
    <property type="match status" value="1"/>
</dbReference>
<dbReference type="NCBIfam" id="TIGR00045">
    <property type="entry name" value="glycerate kinase"/>
    <property type="match status" value="1"/>
</dbReference>
<dbReference type="GO" id="GO:0008887">
    <property type="term" value="F:glycerate kinase activity"/>
    <property type="evidence" value="ECO:0007669"/>
    <property type="project" value="UniProtKB-UniRule"/>
</dbReference>
<dbReference type="PIRSF" id="PIRSF006078">
    <property type="entry name" value="GlxK"/>
    <property type="match status" value="1"/>
</dbReference>
<dbReference type="Pfam" id="PF02595">
    <property type="entry name" value="Gly_kinase"/>
    <property type="match status" value="1"/>
</dbReference>
<dbReference type="STRING" id="1045775.SAMN05216378_5920"/>
<keyword evidence="2 4" id="KW-0808">Transferase</keyword>
<dbReference type="OrthoDB" id="9774290at2"/>
<evidence type="ECO:0000256" key="1">
    <source>
        <dbReference type="ARBA" id="ARBA00006284"/>
    </source>
</evidence>
<protein>
    <submittedName>
        <fullName evidence="5">Glycerate kinase</fullName>
    </submittedName>
</protein>
<dbReference type="Gene3D" id="3.40.50.10350">
    <property type="entry name" value="Glycerate kinase, domain 1"/>
    <property type="match status" value="1"/>
</dbReference>
<dbReference type="InterPro" id="IPR036129">
    <property type="entry name" value="Glycerate_kinase_sf"/>
</dbReference>
<organism evidence="5 6">
    <name type="scientific">Paenibacillus catalpae</name>
    <dbReference type="NCBI Taxonomy" id="1045775"/>
    <lineage>
        <taxon>Bacteria</taxon>
        <taxon>Bacillati</taxon>
        <taxon>Bacillota</taxon>
        <taxon>Bacilli</taxon>
        <taxon>Bacillales</taxon>
        <taxon>Paenibacillaceae</taxon>
        <taxon>Paenibacillus</taxon>
    </lineage>
</organism>
<name>A0A1I2HQC1_9BACL</name>
<dbReference type="InterPro" id="IPR018197">
    <property type="entry name" value="Glycerate_kinase_RE-like"/>
</dbReference>
<dbReference type="Proteomes" id="UP000198855">
    <property type="component" value="Unassembled WGS sequence"/>
</dbReference>
<evidence type="ECO:0000256" key="4">
    <source>
        <dbReference type="PIRNR" id="PIRNR006078"/>
    </source>
</evidence>
<evidence type="ECO:0000313" key="5">
    <source>
        <dbReference type="EMBL" id="SFF31520.1"/>
    </source>
</evidence>
<evidence type="ECO:0000313" key="6">
    <source>
        <dbReference type="Proteomes" id="UP000198855"/>
    </source>
</evidence>
<evidence type="ECO:0000256" key="3">
    <source>
        <dbReference type="ARBA" id="ARBA00022777"/>
    </source>
</evidence>
<dbReference type="AlphaFoldDB" id="A0A1I2HQC1"/>
<dbReference type="InterPro" id="IPR004381">
    <property type="entry name" value="Glycerate_kinase"/>
</dbReference>
<dbReference type="GO" id="GO:0031388">
    <property type="term" value="P:organic acid phosphorylation"/>
    <property type="evidence" value="ECO:0007669"/>
    <property type="project" value="UniProtKB-UniRule"/>
</dbReference>
<reference evidence="6" key="1">
    <citation type="submission" date="2016-10" db="EMBL/GenBank/DDBJ databases">
        <authorList>
            <person name="Varghese N."/>
            <person name="Submissions S."/>
        </authorList>
    </citation>
    <scope>NUCLEOTIDE SEQUENCE [LARGE SCALE GENOMIC DNA]</scope>
    <source>
        <strain evidence="6">CGMCC 1.10784</strain>
    </source>
</reference>
<sequence length="381" mass="39291">MKFVIAPDSFKGSLSAAAAAAAIAQGIWRCVRDADMVKLPIADGGEGTLDSLLAAAGGQRVTISVSGPLGAHVSASYGLLERGSVAVIEMAEASGLCLLTEEQRNPALTTTYGTGELIRHALDSGCRRFLLTVGGSATNDGGAGMLQALGMRLLDQAGGTISPGGGNLTGIAAIDDSSWDPRIAESSFVIATDVQNPLIGEDGASRIFSPQKGASPEMVEQLEQGMTVWADLIEAKTGIRLHDRPGAGAAGGLCGAYLAFFPASIRRGIDIVLEYARFGEHLAGADLVITGEGRIDHQTASGKAPMGVAQLAKQHGVPVIAIAGSVGEGIDSLYAEGIHSVHSIVNSPMTLQEAIERAPILLERTAEQVIRTFLAGRRGSE</sequence>
<keyword evidence="3 4" id="KW-0418">Kinase</keyword>
<comment type="similarity">
    <text evidence="1 4">Belongs to the glycerate kinase type-1 family.</text>
</comment>
<dbReference type="Gene3D" id="3.90.1510.10">
    <property type="entry name" value="Glycerate kinase, domain 2"/>
    <property type="match status" value="1"/>
</dbReference>
<dbReference type="EMBL" id="FOMT01000008">
    <property type="protein sequence ID" value="SFF31520.1"/>
    <property type="molecule type" value="Genomic_DNA"/>
</dbReference>
<accession>A0A1I2HQC1</accession>
<dbReference type="RefSeq" id="WP_091190544.1">
    <property type="nucleotide sequence ID" value="NZ_FOMT01000008.1"/>
</dbReference>
<proteinExistence type="inferred from homology"/>